<accession>A0A0K2TSC1</accession>
<dbReference type="EMBL" id="HACA01011349">
    <property type="protein sequence ID" value="CDW28710.1"/>
    <property type="molecule type" value="Transcribed_RNA"/>
</dbReference>
<dbReference type="AlphaFoldDB" id="A0A0K2TSC1"/>
<organism evidence="1">
    <name type="scientific">Lepeophtheirus salmonis</name>
    <name type="common">Salmon louse</name>
    <name type="synonym">Caligus salmonis</name>
    <dbReference type="NCBI Taxonomy" id="72036"/>
    <lineage>
        <taxon>Eukaryota</taxon>
        <taxon>Metazoa</taxon>
        <taxon>Ecdysozoa</taxon>
        <taxon>Arthropoda</taxon>
        <taxon>Crustacea</taxon>
        <taxon>Multicrustacea</taxon>
        <taxon>Hexanauplia</taxon>
        <taxon>Copepoda</taxon>
        <taxon>Siphonostomatoida</taxon>
        <taxon>Caligidae</taxon>
        <taxon>Lepeophtheirus</taxon>
    </lineage>
</organism>
<proteinExistence type="predicted"/>
<feature type="non-terminal residue" evidence="1">
    <location>
        <position position="1"/>
    </location>
</feature>
<name>A0A0K2TSC1_LEPSM</name>
<sequence length="113" mass="12355">QLINLLHPCPGEDKPFFLVHKFFISIDVPCRALSTCTGERRTILLIEVLRTRAPCSSLREITFTLNEVLETRAPCSSPGDITFPLIEVLGTRSPCSSLGDISILLDVPSSNSG</sequence>
<protein>
    <submittedName>
        <fullName evidence="1">Uncharacterized protein</fullName>
    </submittedName>
</protein>
<reference evidence="1" key="1">
    <citation type="submission" date="2014-05" db="EMBL/GenBank/DDBJ databases">
        <authorList>
            <person name="Chronopoulou M."/>
        </authorList>
    </citation>
    <scope>NUCLEOTIDE SEQUENCE</scope>
    <source>
        <tissue evidence="1">Whole organism</tissue>
    </source>
</reference>
<evidence type="ECO:0000313" key="1">
    <source>
        <dbReference type="EMBL" id="CDW28710.1"/>
    </source>
</evidence>